<dbReference type="AlphaFoldDB" id="A0A645GL40"/>
<gene>
    <name evidence="1" type="ORF">SDC9_175041</name>
</gene>
<comment type="caution">
    <text evidence="1">The sequence shown here is derived from an EMBL/GenBank/DDBJ whole genome shotgun (WGS) entry which is preliminary data.</text>
</comment>
<sequence>MVLLRLFAADDAVRGAHDLALRCLAKNFSQPHNGHYAGINNITQYIARAHAGQLVHIAHQHNAALRAQRPQQTFKQ</sequence>
<proteinExistence type="predicted"/>
<accession>A0A645GL40</accession>
<dbReference type="EMBL" id="VSSQ01077584">
    <property type="protein sequence ID" value="MPN27607.1"/>
    <property type="molecule type" value="Genomic_DNA"/>
</dbReference>
<evidence type="ECO:0000313" key="1">
    <source>
        <dbReference type="EMBL" id="MPN27607.1"/>
    </source>
</evidence>
<reference evidence="1" key="1">
    <citation type="submission" date="2019-08" db="EMBL/GenBank/DDBJ databases">
        <authorList>
            <person name="Kucharzyk K."/>
            <person name="Murdoch R.W."/>
            <person name="Higgins S."/>
            <person name="Loffler F."/>
        </authorList>
    </citation>
    <scope>NUCLEOTIDE SEQUENCE</scope>
</reference>
<name>A0A645GL40_9ZZZZ</name>
<protein>
    <submittedName>
        <fullName evidence="1">Uncharacterized protein</fullName>
    </submittedName>
</protein>
<organism evidence="1">
    <name type="scientific">bioreactor metagenome</name>
    <dbReference type="NCBI Taxonomy" id="1076179"/>
    <lineage>
        <taxon>unclassified sequences</taxon>
        <taxon>metagenomes</taxon>
        <taxon>ecological metagenomes</taxon>
    </lineage>
</organism>